<organism evidence="2 3">
    <name type="scientific">Cordyceps fumosorosea (strain ARSEF 2679)</name>
    <name type="common">Isaria fumosorosea</name>
    <dbReference type="NCBI Taxonomy" id="1081104"/>
    <lineage>
        <taxon>Eukaryota</taxon>
        <taxon>Fungi</taxon>
        <taxon>Dikarya</taxon>
        <taxon>Ascomycota</taxon>
        <taxon>Pezizomycotina</taxon>
        <taxon>Sordariomycetes</taxon>
        <taxon>Hypocreomycetidae</taxon>
        <taxon>Hypocreales</taxon>
        <taxon>Cordycipitaceae</taxon>
        <taxon>Cordyceps</taxon>
    </lineage>
</organism>
<comment type="caution">
    <text evidence="2">The sequence shown here is derived from an EMBL/GenBank/DDBJ whole genome shotgun (WGS) entry which is preliminary data.</text>
</comment>
<dbReference type="Proteomes" id="UP000076744">
    <property type="component" value="Unassembled WGS sequence"/>
</dbReference>
<dbReference type="OrthoDB" id="68575at2759"/>
<dbReference type="GO" id="GO:0016491">
    <property type="term" value="F:oxidoreductase activity"/>
    <property type="evidence" value="ECO:0007669"/>
    <property type="project" value="InterPro"/>
</dbReference>
<protein>
    <submittedName>
        <fullName evidence="2">NADPH-dependent FMN reductase</fullName>
    </submittedName>
</protein>
<accession>A0A167SW36</accession>
<dbReference type="Pfam" id="PF03358">
    <property type="entry name" value="FMN_red"/>
    <property type="match status" value="1"/>
</dbReference>
<dbReference type="EMBL" id="AZHB01000015">
    <property type="protein sequence ID" value="OAA59986.1"/>
    <property type="molecule type" value="Genomic_DNA"/>
</dbReference>
<reference evidence="2 3" key="1">
    <citation type="journal article" date="2016" name="Genome Biol. Evol.">
        <title>Divergent and convergent evolution of fungal pathogenicity.</title>
        <authorList>
            <person name="Shang Y."/>
            <person name="Xiao G."/>
            <person name="Zheng P."/>
            <person name="Cen K."/>
            <person name="Zhan S."/>
            <person name="Wang C."/>
        </authorList>
    </citation>
    <scope>NUCLEOTIDE SEQUENCE [LARGE SCALE GENOMIC DNA]</scope>
    <source>
        <strain evidence="2 3">ARSEF 2679</strain>
    </source>
</reference>
<dbReference type="GO" id="GO:0005829">
    <property type="term" value="C:cytosol"/>
    <property type="evidence" value="ECO:0007669"/>
    <property type="project" value="TreeGrafter"/>
</dbReference>
<dbReference type="PANTHER" id="PTHR30543">
    <property type="entry name" value="CHROMATE REDUCTASE"/>
    <property type="match status" value="1"/>
</dbReference>
<dbReference type="PANTHER" id="PTHR30543:SF21">
    <property type="entry name" value="NAD(P)H-DEPENDENT FMN REDUCTASE LOT6"/>
    <property type="match status" value="1"/>
</dbReference>
<evidence type="ECO:0000313" key="2">
    <source>
        <dbReference type="EMBL" id="OAA59986.1"/>
    </source>
</evidence>
<keyword evidence="3" id="KW-1185">Reference proteome</keyword>
<proteinExistence type="predicted"/>
<sequence>MTAKAPRIGIVTCSTRSTRVNPLITQHIHDLLATSIIRSVPGLASATLHVIDLEAQGLPLFDEPAIPASLPTTDPTPHYLQPHTRRWSAAVRAHDAFVFVTPQYNWSVPASLKNALDYLYHEWAGKPAAVVTYGSRGGGRAATHLREILAGLKMAVAGTAVPLKIGVDDVSECLAEGALSDAVVRRWEEAGVEETLRSAVTEMGEKE</sequence>
<dbReference type="InterPro" id="IPR029039">
    <property type="entry name" value="Flavoprotein-like_sf"/>
</dbReference>
<evidence type="ECO:0000259" key="1">
    <source>
        <dbReference type="Pfam" id="PF03358"/>
    </source>
</evidence>
<dbReference type="GO" id="GO:0010181">
    <property type="term" value="F:FMN binding"/>
    <property type="evidence" value="ECO:0007669"/>
    <property type="project" value="TreeGrafter"/>
</dbReference>
<dbReference type="GeneID" id="30022289"/>
<dbReference type="InterPro" id="IPR005025">
    <property type="entry name" value="FMN_Rdtase-like_dom"/>
</dbReference>
<dbReference type="RefSeq" id="XP_018703099.1">
    <property type="nucleotide sequence ID" value="XM_018849601.1"/>
</dbReference>
<gene>
    <name evidence="2" type="ORF">ISF_05997</name>
</gene>
<dbReference type="AlphaFoldDB" id="A0A167SW36"/>
<dbReference type="SUPFAM" id="SSF52218">
    <property type="entry name" value="Flavoproteins"/>
    <property type="match status" value="1"/>
</dbReference>
<feature type="domain" description="NADPH-dependent FMN reductase-like" evidence="1">
    <location>
        <begin position="6"/>
        <end position="161"/>
    </location>
</feature>
<dbReference type="Gene3D" id="3.40.50.360">
    <property type="match status" value="1"/>
</dbReference>
<dbReference type="STRING" id="1081104.A0A167SW36"/>
<evidence type="ECO:0000313" key="3">
    <source>
        <dbReference type="Proteomes" id="UP000076744"/>
    </source>
</evidence>
<name>A0A167SW36_CORFA</name>
<dbReference type="InterPro" id="IPR050712">
    <property type="entry name" value="NAD(P)H-dep_reductase"/>
</dbReference>